<dbReference type="PROSITE" id="PS50977">
    <property type="entry name" value="HTH_TETR_2"/>
    <property type="match status" value="1"/>
</dbReference>
<organism evidence="7 8">
    <name type="scientific">Streptomyces chrestomyceticus</name>
    <dbReference type="NCBI Taxonomy" id="68185"/>
    <lineage>
        <taxon>Bacteria</taxon>
        <taxon>Bacillati</taxon>
        <taxon>Actinomycetota</taxon>
        <taxon>Actinomycetes</taxon>
        <taxon>Kitasatosporales</taxon>
        <taxon>Streptomycetaceae</taxon>
        <taxon>Streptomyces</taxon>
    </lineage>
</organism>
<evidence type="ECO:0000256" key="1">
    <source>
        <dbReference type="ARBA" id="ARBA00023015"/>
    </source>
</evidence>
<dbReference type="PANTHER" id="PTHR30055">
    <property type="entry name" value="HTH-TYPE TRANSCRIPTIONAL REGULATOR RUTR"/>
    <property type="match status" value="1"/>
</dbReference>
<dbReference type="InterPro" id="IPR009057">
    <property type="entry name" value="Homeodomain-like_sf"/>
</dbReference>
<dbReference type="SUPFAM" id="SSF46689">
    <property type="entry name" value="Homeodomain-like"/>
    <property type="match status" value="1"/>
</dbReference>
<dbReference type="Pfam" id="PF02909">
    <property type="entry name" value="TetR_C_1"/>
    <property type="match status" value="1"/>
</dbReference>
<dbReference type="Proteomes" id="UP001348265">
    <property type="component" value="Unassembled WGS sequence"/>
</dbReference>
<dbReference type="InterPro" id="IPR036271">
    <property type="entry name" value="Tet_transcr_reg_TetR-rel_C_sf"/>
</dbReference>
<comment type="caution">
    <text evidence="7">The sequence shown here is derived from an EMBL/GenBank/DDBJ whole genome shotgun (WGS) entry which is preliminary data.</text>
</comment>
<evidence type="ECO:0000313" key="7">
    <source>
        <dbReference type="EMBL" id="MEF3112736.1"/>
    </source>
</evidence>
<dbReference type="Pfam" id="PF00440">
    <property type="entry name" value="TetR_N"/>
    <property type="match status" value="1"/>
</dbReference>
<evidence type="ECO:0000313" key="8">
    <source>
        <dbReference type="Proteomes" id="UP001348265"/>
    </source>
</evidence>
<name>A0ABU7WMH5_9ACTN</name>
<proteinExistence type="predicted"/>
<feature type="DNA-binding region" description="H-T-H motif" evidence="4">
    <location>
        <begin position="27"/>
        <end position="46"/>
    </location>
</feature>
<feature type="region of interest" description="Disordered" evidence="5">
    <location>
        <begin position="170"/>
        <end position="190"/>
    </location>
</feature>
<protein>
    <submittedName>
        <fullName evidence="7">TetR/AcrR family transcriptional regulator C-terminal domain-containing protein</fullName>
    </submittedName>
</protein>
<evidence type="ECO:0000256" key="4">
    <source>
        <dbReference type="PROSITE-ProRule" id="PRU00335"/>
    </source>
</evidence>
<reference evidence="7 8" key="1">
    <citation type="submission" date="2023-08" db="EMBL/GenBank/DDBJ databases">
        <authorList>
            <person name="Sharma P."/>
            <person name="Verma V."/>
            <person name="Mohan M.K."/>
            <person name="Dubey A.K."/>
        </authorList>
    </citation>
    <scope>NUCLEOTIDE SEQUENCE [LARGE SCALE GENOMIC DNA]</scope>
    <source>
        <strain evidence="7 8">ADP4</strain>
    </source>
</reference>
<dbReference type="InterPro" id="IPR050109">
    <property type="entry name" value="HTH-type_TetR-like_transc_reg"/>
</dbReference>
<dbReference type="Gene3D" id="1.10.357.10">
    <property type="entry name" value="Tetracycline Repressor, domain 2"/>
    <property type="match status" value="1"/>
</dbReference>
<evidence type="ECO:0000256" key="3">
    <source>
        <dbReference type="ARBA" id="ARBA00023163"/>
    </source>
</evidence>
<dbReference type="Gene3D" id="1.10.10.60">
    <property type="entry name" value="Homeodomain-like"/>
    <property type="match status" value="1"/>
</dbReference>
<dbReference type="PROSITE" id="PS01081">
    <property type="entry name" value="HTH_TETR_1"/>
    <property type="match status" value="1"/>
</dbReference>
<evidence type="ECO:0000256" key="5">
    <source>
        <dbReference type="SAM" id="MobiDB-lite"/>
    </source>
</evidence>
<keyword evidence="8" id="KW-1185">Reference proteome</keyword>
<keyword evidence="2 4" id="KW-0238">DNA-binding</keyword>
<feature type="domain" description="HTH tetR-type" evidence="6">
    <location>
        <begin position="4"/>
        <end position="64"/>
    </location>
</feature>
<dbReference type="SUPFAM" id="SSF48498">
    <property type="entry name" value="Tetracyclin repressor-like, C-terminal domain"/>
    <property type="match status" value="1"/>
</dbReference>
<dbReference type="EMBL" id="JAVFKM010000002">
    <property type="protein sequence ID" value="MEF3112736.1"/>
    <property type="molecule type" value="Genomic_DNA"/>
</dbReference>
<evidence type="ECO:0000256" key="2">
    <source>
        <dbReference type="ARBA" id="ARBA00023125"/>
    </source>
</evidence>
<dbReference type="PRINTS" id="PR00455">
    <property type="entry name" value="HTHTETR"/>
</dbReference>
<dbReference type="InterPro" id="IPR001647">
    <property type="entry name" value="HTH_TetR"/>
</dbReference>
<evidence type="ECO:0000259" key="6">
    <source>
        <dbReference type="PROSITE" id="PS50977"/>
    </source>
</evidence>
<keyword evidence="1" id="KW-0805">Transcription regulation</keyword>
<dbReference type="InterPro" id="IPR004111">
    <property type="entry name" value="Repressor_TetR_C"/>
</dbReference>
<sequence>MATRLDRKLVAEAALGLLNDVGLEGLTLRRIAKELDVQAPALYWHFKNKQELLDEMATVLLGRMTAPLDAAGDGSAGGSKDSFGDGFGSGDWRVMLTETCRRTRSTLLGYRDGGKVFGGTRLRDQALLRPMETLLAAMRDAGFTAERAARAWFTTYAYTIGYVIEEQSVFPVPGDPRPDPAYDQRERERSVGADHPLTAAAGIEIFGDTARGFEDGLRAVVAGIEATLLRGE</sequence>
<dbReference type="InterPro" id="IPR023772">
    <property type="entry name" value="DNA-bd_HTH_TetR-type_CS"/>
</dbReference>
<gene>
    <name evidence="7" type="ORF">RB636_05895</name>
</gene>
<keyword evidence="3" id="KW-0804">Transcription</keyword>
<feature type="compositionally biased region" description="Basic and acidic residues" evidence="5">
    <location>
        <begin position="176"/>
        <end position="190"/>
    </location>
</feature>
<accession>A0ABU7WMH5</accession>
<dbReference type="PANTHER" id="PTHR30055:SF151">
    <property type="entry name" value="TRANSCRIPTIONAL REGULATORY PROTEIN"/>
    <property type="match status" value="1"/>
</dbReference>
<dbReference type="RefSeq" id="WP_031002780.1">
    <property type="nucleotide sequence ID" value="NZ_JAVFKM010000002.1"/>
</dbReference>